<gene>
    <name evidence="7" type="ORF">LPJ61_000629</name>
</gene>
<evidence type="ECO:0000256" key="2">
    <source>
        <dbReference type="ARBA" id="ARBA00010511"/>
    </source>
</evidence>
<evidence type="ECO:0000256" key="4">
    <source>
        <dbReference type="ARBA" id="ARBA00023242"/>
    </source>
</evidence>
<dbReference type="PANTHER" id="PTHR34105:SF1">
    <property type="entry name" value="PROLINE-, GLUTAMIC ACID- AND LEUCINE-RICH PROTEIN 1"/>
    <property type="match status" value="1"/>
</dbReference>
<feature type="compositionally biased region" description="Low complexity" evidence="5">
    <location>
        <begin position="671"/>
        <end position="687"/>
    </location>
</feature>
<dbReference type="OrthoDB" id="20900at2759"/>
<dbReference type="InterPro" id="IPR016024">
    <property type="entry name" value="ARM-type_fold"/>
</dbReference>
<keyword evidence="8" id="KW-1185">Reference proteome</keyword>
<keyword evidence="4" id="KW-0539">Nucleus</keyword>
<evidence type="ECO:0000256" key="1">
    <source>
        <dbReference type="ARBA" id="ARBA00004123"/>
    </source>
</evidence>
<evidence type="ECO:0000259" key="6">
    <source>
        <dbReference type="Pfam" id="PF08167"/>
    </source>
</evidence>
<reference evidence="7" key="1">
    <citation type="submission" date="2022-07" db="EMBL/GenBank/DDBJ databases">
        <title>Phylogenomic reconstructions and comparative analyses of Kickxellomycotina fungi.</title>
        <authorList>
            <person name="Reynolds N.K."/>
            <person name="Stajich J.E."/>
            <person name="Barry K."/>
            <person name="Grigoriev I.V."/>
            <person name="Crous P."/>
            <person name="Smith M.E."/>
        </authorList>
    </citation>
    <scope>NUCLEOTIDE SEQUENCE</scope>
    <source>
        <strain evidence="7">BCRC 34381</strain>
    </source>
</reference>
<dbReference type="SUPFAM" id="SSF48371">
    <property type="entry name" value="ARM repeat"/>
    <property type="match status" value="1"/>
</dbReference>
<accession>A0A9W7YJA3</accession>
<feature type="compositionally biased region" description="Acidic residues" evidence="5">
    <location>
        <begin position="697"/>
        <end position="719"/>
    </location>
</feature>
<comment type="subcellular location">
    <subcellularLocation>
        <location evidence="1">Nucleus</location>
    </subcellularLocation>
</comment>
<dbReference type="EMBL" id="JANBOI010000033">
    <property type="protein sequence ID" value="KAJ1735289.1"/>
    <property type="molecule type" value="Genomic_DNA"/>
</dbReference>
<dbReference type="Proteomes" id="UP001143981">
    <property type="component" value="Unassembled WGS sequence"/>
</dbReference>
<dbReference type="GO" id="GO:0005634">
    <property type="term" value="C:nucleus"/>
    <property type="evidence" value="ECO:0007669"/>
    <property type="project" value="UniProtKB-SubCell"/>
</dbReference>
<dbReference type="Pfam" id="PF08167">
    <property type="entry name" value="RIX1"/>
    <property type="match status" value="1"/>
</dbReference>
<dbReference type="AlphaFoldDB" id="A0A9W7YJA3"/>
<evidence type="ECO:0000256" key="5">
    <source>
        <dbReference type="SAM" id="MobiDB-lite"/>
    </source>
</evidence>
<proteinExistence type="inferred from homology"/>
<feature type="region of interest" description="Disordered" evidence="5">
    <location>
        <begin position="650"/>
        <end position="719"/>
    </location>
</feature>
<dbReference type="GO" id="GO:0006364">
    <property type="term" value="P:rRNA processing"/>
    <property type="evidence" value="ECO:0007669"/>
    <property type="project" value="TreeGrafter"/>
</dbReference>
<dbReference type="InterPro" id="IPR012583">
    <property type="entry name" value="RIX1_N"/>
</dbReference>
<evidence type="ECO:0000313" key="8">
    <source>
        <dbReference type="Proteomes" id="UP001143981"/>
    </source>
</evidence>
<name>A0A9W7YJA3_9FUNG</name>
<comment type="caution">
    <text evidence="7">The sequence shown here is derived from an EMBL/GenBank/DDBJ whole genome shotgun (WGS) entry which is preliminary data.</text>
</comment>
<comment type="similarity">
    <text evidence="2">Belongs to the RIX1/PELP1 family.</text>
</comment>
<evidence type="ECO:0000313" key="7">
    <source>
        <dbReference type="EMBL" id="KAJ1735289.1"/>
    </source>
</evidence>
<feature type="domain" description="Pre-rRNA-processing protein RIX1 N-terminal" evidence="6">
    <location>
        <begin position="44"/>
        <end position="208"/>
    </location>
</feature>
<organism evidence="7 8">
    <name type="scientific">Coemansia biformis</name>
    <dbReference type="NCBI Taxonomy" id="1286918"/>
    <lineage>
        <taxon>Eukaryota</taxon>
        <taxon>Fungi</taxon>
        <taxon>Fungi incertae sedis</taxon>
        <taxon>Zoopagomycota</taxon>
        <taxon>Kickxellomycotina</taxon>
        <taxon>Kickxellomycetes</taxon>
        <taxon>Kickxellales</taxon>
        <taxon>Kickxellaceae</taxon>
        <taxon>Coemansia</taxon>
    </lineage>
</organism>
<sequence>MEASVARAERTLSLLTGTYLANAEATKANMALVLDVALSQNLFVYGDAAGTTEETAKRYASAVHKWLARINSLAAGKTSESRLAGVLLMKQTALQSPSIFSENAPRWTTALLNMLGKAETTPLFVAVLQTLVMFVDAVRDVPVLYREIASAQVPRINQVVLAVADKSPELADHILEALMHSATWYPTLFRPSVDKAEALCLRLLDASGARSDPATRERAALCMAALSLPGGKVSTEERWFQLAQQAVGTLKQCIDHIMCVNPPSNGAETHLCFALSALPDDYTASIPRAADRISAMSDVVVALLTQPTAADIPIPAASIAGAALKLAMVPVRVASSKSTRVEFALVSPLAPQLQRAAIRIMAALAIALGGHMQPLLSTVARAATAVNTQNVSSPVTRVALQSLVRLYIEKYGFGFAAHLPYELVTSVVDDICVQHGARRVAGSAAAIAAPAGTAPQQKKRSSNGASRVAGVGEPLIHWNDVVLSALRTVLAFLQHTPTALCSALRTRVDSNILALVMLGTTGGIEMPFASRQSDAPFKVQLYKCLEASVLSPDPWQKAILPHAVAAFHAGLADPSGAVQAACQRALAAVDPVIHARLPAQLREPDSEEGFEAEAHVPRMLRAEGSAVSISAVLSGTHLGEQLDVEADGVNPANDALTADSAKRSKHDALGPATPSDTTAARAAAPTPDVSGGRGNGDGDESEGEAIPDIVMEESDSDVD</sequence>
<dbReference type="PANTHER" id="PTHR34105">
    <property type="entry name" value="PROLINE-, GLUTAMIC ACID- AND LEUCINE-RICH PROTEIN 1"/>
    <property type="match status" value="1"/>
</dbReference>
<protein>
    <recommendedName>
        <fullName evidence="3">Pre-rRNA-processing protein RIX1</fullName>
    </recommendedName>
</protein>
<evidence type="ECO:0000256" key="3">
    <source>
        <dbReference type="ARBA" id="ARBA00021502"/>
    </source>
</evidence>